<dbReference type="GO" id="GO:0008654">
    <property type="term" value="P:phospholipid biosynthetic process"/>
    <property type="evidence" value="ECO:0007669"/>
    <property type="project" value="UniProtKB-KW"/>
</dbReference>
<dbReference type="RefSeq" id="WP_246406986.1">
    <property type="nucleotide sequence ID" value="NZ_JACHHJ010000001.1"/>
</dbReference>
<accession>A0A841PPH7</accession>
<evidence type="ECO:0000256" key="10">
    <source>
        <dbReference type="ARBA" id="ARBA00023264"/>
    </source>
</evidence>
<keyword evidence="4" id="KW-0479">Metal-binding</keyword>
<name>A0A841PPH7_9BACL</name>
<keyword evidence="13" id="KW-1185">Reference proteome</keyword>
<dbReference type="SUPFAM" id="SSF111331">
    <property type="entry name" value="NAD kinase/diacylglycerol kinase-like"/>
    <property type="match status" value="1"/>
</dbReference>
<comment type="cofactor">
    <cofactor evidence="1">
        <name>Mg(2+)</name>
        <dbReference type="ChEBI" id="CHEBI:18420"/>
    </cofactor>
</comment>
<dbReference type="PANTHER" id="PTHR12358:SF106">
    <property type="entry name" value="LIPID KINASE YEGS"/>
    <property type="match status" value="1"/>
</dbReference>
<proteinExistence type="inferred from homology"/>
<dbReference type="InterPro" id="IPR017438">
    <property type="entry name" value="ATP-NAD_kinase_N"/>
</dbReference>
<evidence type="ECO:0000256" key="6">
    <source>
        <dbReference type="ARBA" id="ARBA00022840"/>
    </source>
</evidence>
<feature type="domain" description="DAGKc" evidence="11">
    <location>
        <begin position="1"/>
        <end position="134"/>
    </location>
</feature>
<dbReference type="PROSITE" id="PS50146">
    <property type="entry name" value="DAGK"/>
    <property type="match status" value="1"/>
</dbReference>
<comment type="caution">
    <text evidence="12">The sequence shown here is derived from an EMBL/GenBank/DDBJ whole genome shotgun (WGS) entry which is preliminary data.</text>
</comment>
<dbReference type="PANTHER" id="PTHR12358">
    <property type="entry name" value="SPHINGOSINE KINASE"/>
    <property type="match status" value="1"/>
</dbReference>
<evidence type="ECO:0000256" key="9">
    <source>
        <dbReference type="ARBA" id="ARBA00023209"/>
    </source>
</evidence>
<evidence type="ECO:0000256" key="7">
    <source>
        <dbReference type="ARBA" id="ARBA00022842"/>
    </source>
</evidence>
<evidence type="ECO:0000256" key="5">
    <source>
        <dbReference type="ARBA" id="ARBA00022741"/>
    </source>
</evidence>
<keyword evidence="5" id="KW-0547">Nucleotide-binding</keyword>
<keyword evidence="8" id="KW-0443">Lipid metabolism</keyword>
<dbReference type="Gene3D" id="2.60.200.40">
    <property type="match status" value="1"/>
</dbReference>
<dbReference type="Gene3D" id="3.40.50.10330">
    <property type="entry name" value="Probable inorganic polyphosphate/atp-NAD kinase, domain 1"/>
    <property type="match status" value="1"/>
</dbReference>
<sequence length="300" mass="34056">MLTKRALMIYNPSSGKKRNHKNFPLIVEKLTDMGYEISIFQLQEDAQELSSLIKRACRQQWEALFVAGGDGTIQNVLQSLSPELYRPKVGVFPFGTSNEFAQVIGLPHNVFKILSIIEKGNTAYVDIGKLGQQYFANIAAAGWLTDITYETPKKLKSYLGEFAYALCFIKKLFQQRSREKIAIQIFPDTYISDLSFFLIMNGNSVGPFEQFIPQTNESDGAFHLVTCNIRNRLHLFTVLLITALRVGNPSSLIKHQKISSSEVHLPENMFVNMDGERKTVLERKFQVLPNHLKVFTVEAE</sequence>
<keyword evidence="6" id="KW-0067">ATP-binding</keyword>
<reference evidence="12 13" key="1">
    <citation type="submission" date="2020-08" db="EMBL/GenBank/DDBJ databases">
        <title>Genomic Encyclopedia of Type Strains, Phase IV (KMG-IV): sequencing the most valuable type-strain genomes for metagenomic binning, comparative biology and taxonomic classification.</title>
        <authorList>
            <person name="Goeker M."/>
        </authorList>
    </citation>
    <scope>NUCLEOTIDE SEQUENCE [LARGE SCALE GENOMIC DNA]</scope>
    <source>
        <strain evidence="12 13">DSM 21769</strain>
    </source>
</reference>
<dbReference type="SMART" id="SM00046">
    <property type="entry name" value="DAGKc"/>
    <property type="match status" value="1"/>
</dbReference>
<dbReference type="NCBIfam" id="TIGR00147">
    <property type="entry name" value="YegS/Rv2252/BmrU family lipid kinase"/>
    <property type="match status" value="1"/>
</dbReference>
<keyword evidence="7" id="KW-0460">Magnesium</keyword>
<dbReference type="GO" id="GO:0005524">
    <property type="term" value="F:ATP binding"/>
    <property type="evidence" value="ECO:0007669"/>
    <property type="project" value="UniProtKB-KW"/>
</dbReference>
<dbReference type="InterPro" id="IPR001206">
    <property type="entry name" value="Diacylglycerol_kinase_cat_dom"/>
</dbReference>
<evidence type="ECO:0000256" key="8">
    <source>
        <dbReference type="ARBA" id="ARBA00023098"/>
    </source>
</evidence>
<evidence type="ECO:0000313" key="13">
    <source>
        <dbReference type="Proteomes" id="UP000568839"/>
    </source>
</evidence>
<evidence type="ECO:0000256" key="2">
    <source>
        <dbReference type="ARBA" id="ARBA00005983"/>
    </source>
</evidence>
<evidence type="ECO:0000313" key="12">
    <source>
        <dbReference type="EMBL" id="MBB6449106.1"/>
    </source>
</evidence>
<protein>
    <submittedName>
        <fullName evidence="12">Diacylglycerol kinase (ATP)</fullName>
        <ecNumber evidence="12">2.7.1.107</ecNumber>
    </submittedName>
</protein>
<evidence type="ECO:0000256" key="1">
    <source>
        <dbReference type="ARBA" id="ARBA00001946"/>
    </source>
</evidence>
<organism evidence="12 13">
    <name type="scientific">Geomicrobium halophilum</name>
    <dbReference type="NCBI Taxonomy" id="549000"/>
    <lineage>
        <taxon>Bacteria</taxon>
        <taxon>Bacillati</taxon>
        <taxon>Bacillota</taxon>
        <taxon>Bacilli</taxon>
        <taxon>Bacillales</taxon>
        <taxon>Geomicrobium</taxon>
    </lineage>
</organism>
<dbReference type="EC" id="2.7.1.107" evidence="12"/>
<dbReference type="GO" id="GO:0005886">
    <property type="term" value="C:plasma membrane"/>
    <property type="evidence" value="ECO:0007669"/>
    <property type="project" value="TreeGrafter"/>
</dbReference>
<dbReference type="GO" id="GO:0046872">
    <property type="term" value="F:metal ion binding"/>
    <property type="evidence" value="ECO:0007669"/>
    <property type="project" value="UniProtKB-KW"/>
</dbReference>
<keyword evidence="9" id="KW-0594">Phospholipid biosynthesis</keyword>
<dbReference type="AlphaFoldDB" id="A0A841PPH7"/>
<comment type="similarity">
    <text evidence="2">Belongs to the diacylglycerol/lipid kinase family.</text>
</comment>
<dbReference type="Proteomes" id="UP000568839">
    <property type="component" value="Unassembled WGS sequence"/>
</dbReference>
<dbReference type="Pfam" id="PF00781">
    <property type="entry name" value="DAGK_cat"/>
    <property type="match status" value="1"/>
</dbReference>
<dbReference type="InterPro" id="IPR016064">
    <property type="entry name" value="NAD/diacylglycerol_kinase_sf"/>
</dbReference>
<dbReference type="EMBL" id="JACHHJ010000001">
    <property type="protein sequence ID" value="MBB6449106.1"/>
    <property type="molecule type" value="Genomic_DNA"/>
</dbReference>
<dbReference type="InterPro" id="IPR005218">
    <property type="entry name" value="Diacylglycerol/lipid_kinase"/>
</dbReference>
<evidence type="ECO:0000259" key="11">
    <source>
        <dbReference type="PROSITE" id="PS50146"/>
    </source>
</evidence>
<keyword evidence="3" id="KW-0444">Lipid biosynthesis</keyword>
<evidence type="ECO:0000256" key="4">
    <source>
        <dbReference type="ARBA" id="ARBA00022723"/>
    </source>
</evidence>
<gene>
    <name evidence="12" type="ORF">HNR44_001055</name>
</gene>
<dbReference type="GO" id="GO:0004143">
    <property type="term" value="F:ATP-dependent diacylglycerol kinase activity"/>
    <property type="evidence" value="ECO:0007669"/>
    <property type="project" value="UniProtKB-EC"/>
</dbReference>
<evidence type="ECO:0000256" key="3">
    <source>
        <dbReference type="ARBA" id="ARBA00022516"/>
    </source>
</evidence>
<keyword evidence="12" id="KW-0418">Kinase</keyword>
<keyword evidence="12" id="KW-0808">Transferase</keyword>
<keyword evidence="10" id="KW-1208">Phospholipid metabolism</keyword>
<dbReference type="InterPro" id="IPR050187">
    <property type="entry name" value="Lipid_Phosphate_FormReg"/>
</dbReference>